<gene>
    <name evidence="1" type="ORF">ElyMa_005618900</name>
</gene>
<proteinExistence type="predicted"/>
<protein>
    <submittedName>
        <fullName evidence="1">Uncharacterized protein</fullName>
    </submittedName>
</protein>
<sequence length="195" mass="21979">RATVQLVLTTDFQFTYVIITWHDVFSRTHLADGPLVAAGHSSSQGGFVPLSPEPKRRKVLPLFSSGQPSAKPMECFRNINKTREDLDFSALTQCPCQEKDIELDFRFRHMPSESTSERQAYEGKFYTGSLKQVCYYSILGLYISDAATVGLPVQKTPSDPSLHDIRQSCCSVNPTFCELFTRELPRCQVTPTLMM</sequence>
<dbReference type="EMBL" id="BMAT01011247">
    <property type="protein sequence ID" value="GFR68959.1"/>
    <property type="molecule type" value="Genomic_DNA"/>
</dbReference>
<organism evidence="1 2">
    <name type="scientific">Elysia marginata</name>
    <dbReference type="NCBI Taxonomy" id="1093978"/>
    <lineage>
        <taxon>Eukaryota</taxon>
        <taxon>Metazoa</taxon>
        <taxon>Spiralia</taxon>
        <taxon>Lophotrochozoa</taxon>
        <taxon>Mollusca</taxon>
        <taxon>Gastropoda</taxon>
        <taxon>Heterobranchia</taxon>
        <taxon>Euthyneura</taxon>
        <taxon>Panpulmonata</taxon>
        <taxon>Sacoglossa</taxon>
        <taxon>Placobranchoidea</taxon>
        <taxon>Plakobranchidae</taxon>
        <taxon>Elysia</taxon>
    </lineage>
</organism>
<evidence type="ECO:0000313" key="2">
    <source>
        <dbReference type="Proteomes" id="UP000762676"/>
    </source>
</evidence>
<name>A0AAV4F794_9GAST</name>
<evidence type="ECO:0000313" key="1">
    <source>
        <dbReference type="EMBL" id="GFR68959.1"/>
    </source>
</evidence>
<keyword evidence="2" id="KW-1185">Reference proteome</keyword>
<accession>A0AAV4F794</accession>
<comment type="caution">
    <text evidence="1">The sequence shown here is derived from an EMBL/GenBank/DDBJ whole genome shotgun (WGS) entry which is preliminary data.</text>
</comment>
<feature type="non-terminal residue" evidence="1">
    <location>
        <position position="195"/>
    </location>
</feature>
<reference evidence="1 2" key="1">
    <citation type="journal article" date="2021" name="Elife">
        <title>Chloroplast acquisition without the gene transfer in kleptoplastic sea slugs, Plakobranchus ocellatus.</title>
        <authorList>
            <person name="Maeda T."/>
            <person name="Takahashi S."/>
            <person name="Yoshida T."/>
            <person name="Shimamura S."/>
            <person name="Takaki Y."/>
            <person name="Nagai Y."/>
            <person name="Toyoda A."/>
            <person name="Suzuki Y."/>
            <person name="Arimoto A."/>
            <person name="Ishii H."/>
            <person name="Satoh N."/>
            <person name="Nishiyama T."/>
            <person name="Hasebe M."/>
            <person name="Maruyama T."/>
            <person name="Minagawa J."/>
            <person name="Obokata J."/>
            <person name="Shigenobu S."/>
        </authorList>
    </citation>
    <scope>NUCLEOTIDE SEQUENCE [LARGE SCALE GENOMIC DNA]</scope>
</reference>
<feature type="non-terminal residue" evidence="1">
    <location>
        <position position="1"/>
    </location>
</feature>
<dbReference type="AlphaFoldDB" id="A0AAV4F794"/>
<dbReference type="Proteomes" id="UP000762676">
    <property type="component" value="Unassembled WGS sequence"/>
</dbReference>